<dbReference type="OrthoDB" id="5331193at2759"/>
<protein>
    <recommendedName>
        <fullName evidence="3">JmjC domain-containing protein</fullName>
    </recommendedName>
</protein>
<dbReference type="Proteomes" id="UP000813385">
    <property type="component" value="Unassembled WGS sequence"/>
</dbReference>
<dbReference type="EMBL" id="JAGPXD010000001">
    <property type="protein sequence ID" value="KAH7377251.1"/>
    <property type="molecule type" value="Genomic_DNA"/>
</dbReference>
<reference evidence="1" key="1">
    <citation type="journal article" date="2021" name="Nat. Commun.">
        <title>Genetic determinants of endophytism in the Arabidopsis root mycobiome.</title>
        <authorList>
            <person name="Mesny F."/>
            <person name="Miyauchi S."/>
            <person name="Thiergart T."/>
            <person name="Pickel B."/>
            <person name="Atanasova L."/>
            <person name="Karlsson M."/>
            <person name="Huettel B."/>
            <person name="Barry K.W."/>
            <person name="Haridas S."/>
            <person name="Chen C."/>
            <person name="Bauer D."/>
            <person name="Andreopoulos W."/>
            <person name="Pangilinan J."/>
            <person name="LaButti K."/>
            <person name="Riley R."/>
            <person name="Lipzen A."/>
            <person name="Clum A."/>
            <person name="Drula E."/>
            <person name="Henrissat B."/>
            <person name="Kohler A."/>
            <person name="Grigoriev I.V."/>
            <person name="Martin F.M."/>
            <person name="Hacquard S."/>
        </authorList>
    </citation>
    <scope>NUCLEOTIDE SEQUENCE</scope>
    <source>
        <strain evidence="1">MPI-CAGE-AT-0016</strain>
    </source>
</reference>
<name>A0A8K0X9Q6_9PEZI</name>
<evidence type="ECO:0000313" key="1">
    <source>
        <dbReference type="EMBL" id="KAH7377251.1"/>
    </source>
</evidence>
<comment type="caution">
    <text evidence="1">The sequence shown here is derived from an EMBL/GenBank/DDBJ whole genome shotgun (WGS) entry which is preliminary data.</text>
</comment>
<dbReference type="AlphaFoldDB" id="A0A8K0X9Q6"/>
<organism evidence="1 2">
    <name type="scientific">Plectosphaerella cucumerina</name>
    <dbReference type="NCBI Taxonomy" id="40658"/>
    <lineage>
        <taxon>Eukaryota</taxon>
        <taxon>Fungi</taxon>
        <taxon>Dikarya</taxon>
        <taxon>Ascomycota</taxon>
        <taxon>Pezizomycotina</taxon>
        <taxon>Sordariomycetes</taxon>
        <taxon>Hypocreomycetidae</taxon>
        <taxon>Glomerellales</taxon>
        <taxon>Plectosphaerellaceae</taxon>
        <taxon>Plectosphaerella</taxon>
    </lineage>
</organism>
<accession>A0A8K0X9Q6</accession>
<dbReference type="SUPFAM" id="SSF51197">
    <property type="entry name" value="Clavaminate synthase-like"/>
    <property type="match status" value="1"/>
</dbReference>
<keyword evidence="2" id="KW-1185">Reference proteome</keyword>
<evidence type="ECO:0008006" key="3">
    <source>
        <dbReference type="Google" id="ProtNLM"/>
    </source>
</evidence>
<gene>
    <name evidence="1" type="ORF">B0T11DRAFT_29697</name>
</gene>
<evidence type="ECO:0000313" key="2">
    <source>
        <dbReference type="Proteomes" id="UP000813385"/>
    </source>
</evidence>
<sequence length="317" mass="35177">MGDLYITPEASRAWDALGLHPPSVFSAENVWKPPKPTWTAAFDETAYAFDKSLTVHKSGHLAGSKSMASIWACMKQLTEPDATLTSFITNIPWKSIGLKIPPDLPVGRSAIMPDEKNMVTCANITPQYAFVDLHIDHGKHGLTTVIGIDGKAAVKLWALYPPTEKKFAVYKRCLGENDMFHKAQPELELGSFVLTTDDQAIYLPPGCLHSTLTLRGGLTPGIEFMSCECLDVAVRVWDIPVSHFTMKTSDHWPLMDAIRLTLLNPERSSLGLTVLCIRIDKLKPGLTYRNRIRSLLVDLDIVCESCGQHSRDHRPKA</sequence>
<proteinExistence type="predicted"/>